<accession>A0A5C7BBQ8</accession>
<dbReference type="OrthoDB" id="9792660at2"/>
<dbReference type="SUPFAM" id="SSF117892">
    <property type="entry name" value="Band 7/SPFH domain"/>
    <property type="match status" value="1"/>
</dbReference>
<comment type="subcellular location">
    <subcellularLocation>
        <location evidence="1">Membrane</location>
        <topology evidence="1">Single-pass membrane protein</topology>
    </subcellularLocation>
</comment>
<evidence type="ECO:0000313" key="6">
    <source>
        <dbReference type="Proteomes" id="UP000321938"/>
    </source>
</evidence>
<reference evidence="5 6" key="1">
    <citation type="submission" date="2019-08" db="EMBL/GenBank/DDBJ databases">
        <title>Genome of Psychroserpens burtonensis ACAM 167.</title>
        <authorList>
            <person name="Bowman J.P."/>
        </authorList>
    </citation>
    <scope>NUCLEOTIDE SEQUENCE [LARGE SCALE GENOMIC DNA]</scope>
    <source>
        <strain evidence="5 6">ACAM 167</strain>
    </source>
</reference>
<dbReference type="STRING" id="1123037.GCA_000425305_03124"/>
<keyword evidence="2" id="KW-0472">Membrane</keyword>
<dbReference type="CDD" id="cd03401">
    <property type="entry name" value="SPFH_prohibitin"/>
    <property type="match status" value="1"/>
</dbReference>
<feature type="signal peptide" evidence="3">
    <location>
        <begin position="1"/>
        <end position="20"/>
    </location>
</feature>
<dbReference type="PANTHER" id="PTHR23222:SF1">
    <property type="entry name" value="PROHIBITIN-2"/>
    <property type="match status" value="1"/>
</dbReference>
<dbReference type="InterPro" id="IPR036013">
    <property type="entry name" value="Band_7/SPFH_dom_sf"/>
</dbReference>
<dbReference type="RefSeq" id="WP_028872823.1">
    <property type="nucleotide sequence ID" value="NZ_VOSB01000004.1"/>
</dbReference>
<evidence type="ECO:0000256" key="2">
    <source>
        <dbReference type="ARBA" id="ARBA00023136"/>
    </source>
</evidence>
<keyword evidence="6" id="KW-1185">Reference proteome</keyword>
<dbReference type="Proteomes" id="UP000321938">
    <property type="component" value="Unassembled WGS sequence"/>
</dbReference>
<dbReference type="InterPro" id="IPR001107">
    <property type="entry name" value="Band_7"/>
</dbReference>
<feature type="domain" description="Band 7" evidence="4">
    <location>
        <begin position="15"/>
        <end position="176"/>
    </location>
</feature>
<dbReference type="InterPro" id="IPR000163">
    <property type="entry name" value="Prohibitin"/>
</dbReference>
<evidence type="ECO:0000256" key="3">
    <source>
        <dbReference type="SAM" id="SignalP"/>
    </source>
</evidence>
<name>A0A5C7BBQ8_9FLAO</name>
<dbReference type="GO" id="GO:0007005">
    <property type="term" value="P:mitochondrion organization"/>
    <property type="evidence" value="ECO:0007669"/>
    <property type="project" value="TreeGrafter"/>
</dbReference>
<dbReference type="PANTHER" id="PTHR23222">
    <property type="entry name" value="PROHIBITIN"/>
    <property type="match status" value="1"/>
</dbReference>
<dbReference type="Pfam" id="PF01145">
    <property type="entry name" value="Band_7"/>
    <property type="match status" value="1"/>
</dbReference>
<proteinExistence type="predicted"/>
<sequence length="257" mass="28577">MKNTILLVLLAMLITNCAVIRPGEAGVRQTLGKLETEVTTQGTIVFNPFTTRIIKESIQTNNLELLLNLPSKEGLSVESEISILYRLEVNKVPYILETIGPNYKGVITSVFRSASADVCSQFFAKDMHSGRRADIEEAIQIKMAENLKTQGIIIEAVLMKSIQLPRGLSSSIEQKLQAEQDAMRMEFTLQQERLEAERKIIEAKGTRDAQIILSEGLTPAIIKIRSIEAFKELAKSANSKIIITDGKTPYLINSDKN</sequence>
<evidence type="ECO:0000256" key="1">
    <source>
        <dbReference type="ARBA" id="ARBA00004167"/>
    </source>
</evidence>
<dbReference type="SMART" id="SM00244">
    <property type="entry name" value="PHB"/>
    <property type="match status" value="1"/>
</dbReference>
<dbReference type="GO" id="GO:0016020">
    <property type="term" value="C:membrane"/>
    <property type="evidence" value="ECO:0007669"/>
    <property type="project" value="UniProtKB-SubCell"/>
</dbReference>
<dbReference type="AlphaFoldDB" id="A0A5C7BBQ8"/>
<comment type="caution">
    <text evidence="5">The sequence shown here is derived from an EMBL/GenBank/DDBJ whole genome shotgun (WGS) entry which is preliminary data.</text>
</comment>
<keyword evidence="3" id="KW-0732">Signal</keyword>
<evidence type="ECO:0000259" key="4">
    <source>
        <dbReference type="SMART" id="SM00244"/>
    </source>
</evidence>
<evidence type="ECO:0000313" key="5">
    <source>
        <dbReference type="EMBL" id="TXE19413.1"/>
    </source>
</evidence>
<organism evidence="5 6">
    <name type="scientific">Psychroserpens burtonensis</name>
    <dbReference type="NCBI Taxonomy" id="49278"/>
    <lineage>
        <taxon>Bacteria</taxon>
        <taxon>Pseudomonadati</taxon>
        <taxon>Bacteroidota</taxon>
        <taxon>Flavobacteriia</taxon>
        <taxon>Flavobacteriales</taxon>
        <taxon>Flavobacteriaceae</taxon>
        <taxon>Psychroserpens</taxon>
    </lineage>
</organism>
<feature type="chain" id="PRO_5022835060" evidence="3">
    <location>
        <begin position="21"/>
        <end position="257"/>
    </location>
</feature>
<protein>
    <submittedName>
        <fullName evidence="5">Prohibitin family protein</fullName>
    </submittedName>
</protein>
<gene>
    <name evidence="5" type="ORF">ES692_03795</name>
</gene>
<dbReference type="Gene3D" id="3.30.479.30">
    <property type="entry name" value="Band 7 domain"/>
    <property type="match status" value="1"/>
</dbReference>
<dbReference type="EMBL" id="VOSB01000004">
    <property type="protein sequence ID" value="TXE19413.1"/>
    <property type="molecule type" value="Genomic_DNA"/>
</dbReference>